<evidence type="ECO:0008006" key="5">
    <source>
        <dbReference type="Google" id="ProtNLM"/>
    </source>
</evidence>
<dbReference type="PANTHER" id="PTHR13375:SF3">
    <property type="entry name" value="THO COMPLEX SUBUNIT 5 HOMOLOG"/>
    <property type="match status" value="1"/>
</dbReference>
<reference evidence="4" key="1">
    <citation type="submission" date="2020-05" db="UniProtKB">
        <authorList>
            <consortium name="EnsemblMetazoa"/>
        </authorList>
    </citation>
    <scope>IDENTIFICATION</scope>
    <source>
        <strain evidence="4">Aabys</strain>
    </source>
</reference>
<dbReference type="OrthoDB" id="20582at2759"/>
<evidence type="ECO:0000256" key="1">
    <source>
        <dbReference type="ARBA" id="ARBA00004123"/>
    </source>
</evidence>
<dbReference type="RefSeq" id="XP_005181934.2">
    <property type="nucleotide sequence ID" value="XM_005181877.4"/>
</dbReference>
<dbReference type="PANTHER" id="PTHR13375">
    <property type="entry name" value="FMS INTERACTING PROTEIN"/>
    <property type="match status" value="1"/>
</dbReference>
<dbReference type="InterPro" id="IPR019163">
    <property type="entry name" value="THO_Thoc5"/>
</dbReference>
<evidence type="ECO:0000256" key="2">
    <source>
        <dbReference type="ARBA" id="ARBA00008044"/>
    </source>
</evidence>
<dbReference type="STRING" id="7370.A0A1I8MVI2"/>
<gene>
    <name evidence="4" type="primary">101897103</name>
</gene>
<keyword evidence="3" id="KW-0539">Nucleus</keyword>
<dbReference type="EnsemblMetazoa" id="MDOA008871-RA">
    <property type="protein sequence ID" value="MDOA008871-PA"/>
    <property type="gene ID" value="MDOA008871"/>
</dbReference>
<evidence type="ECO:0000256" key="3">
    <source>
        <dbReference type="ARBA" id="ARBA00023242"/>
    </source>
</evidence>
<dbReference type="Pfam" id="PF09766">
    <property type="entry name" value="FmiP_Thoc5"/>
    <property type="match status" value="1"/>
</dbReference>
<dbReference type="VEuPathDB" id="VectorBase:MDOMA2_009949"/>
<name>A0A1I8MVI2_MUSDO</name>
<dbReference type="eggNOG" id="KOG2216">
    <property type="taxonomic scope" value="Eukaryota"/>
</dbReference>
<sequence length="598" mass="69828">MANILNENFDLLKVLFTECLQAKNNPKDSRVDLEEKIKTGSLLFVLIKKVNRLVKYKVRSGREELQAQKTLVDANRLHLQNLLYEVNYLKREIKQCYKFKSQDEDIDIYEPPGTKVALADSDMTHKERISRLERELNLRKQLSNDCKNLLNDKTKVFHEIINKMENLSTFAPSLRTLLKATRPLQEALQLPIEQKWTLENKVHMLQHNLYMTYVNLRAIEMLEGSIKVSVNGHEDEVREYEAKIKLKSSEELEQSFLMKPHPLSLQIKLSQEETLEDFVVVDIYYLPLLMIATAHCEIRLCENNTNLMETNLLQDFLKFINEDDLGESLPYSETSLNLQKHNIKLEDFKHNLVKHNLGLPYQWLQKMIGNSSFNNTKCNDMQNQKLKDFTLECVKRIRNYFQIRHQLITQIRAFMNKNIDEYIAGGGGGEKVNQAKPNCTLVQWSAVSWEEYESSPSTLPFVAERIVDEYCSFFRAVIVLGSAKMECLISLSNKYPLNIPLWSITVHWNGHHNALNNSAIKVMEHYTNAIKDCKQGNLLALQLLRTMYSLDIFLETEGPLYQPLEYNKEKSFIKSFAKRIRMRPFKRINKGSVNYFKQ</sequence>
<comment type="subcellular location">
    <subcellularLocation>
        <location evidence="1">Nucleus</location>
    </subcellularLocation>
</comment>
<evidence type="ECO:0000313" key="4">
    <source>
        <dbReference type="EnsemblMetazoa" id="MDOA008871-PA"/>
    </source>
</evidence>
<dbReference type="GO" id="GO:0003729">
    <property type="term" value="F:mRNA binding"/>
    <property type="evidence" value="ECO:0007669"/>
    <property type="project" value="TreeGrafter"/>
</dbReference>
<protein>
    <recommendedName>
        <fullName evidence="5">THO complex subunit 5</fullName>
    </recommendedName>
</protein>
<dbReference type="GO" id="GO:0000445">
    <property type="term" value="C:THO complex part of transcription export complex"/>
    <property type="evidence" value="ECO:0007669"/>
    <property type="project" value="TreeGrafter"/>
</dbReference>
<dbReference type="AlphaFoldDB" id="A0A1I8MVI2"/>
<proteinExistence type="inferred from homology"/>
<comment type="similarity">
    <text evidence="2">Belongs to the THOC5 family.</text>
</comment>
<organism evidence="4">
    <name type="scientific">Musca domestica</name>
    <name type="common">House fly</name>
    <dbReference type="NCBI Taxonomy" id="7370"/>
    <lineage>
        <taxon>Eukaryota</taxon>
        <taxon>Metazoa</taxon>
        <taxon>Ecdysozoa</taxon>
        <taxon>Arthropoda</taxon>
        <taxon>Hexapoda</taxon>
        <taxon>Insecta</taxon>
        <taxon>Pterygota</taxon>
        <taxon>Neoptera</taxon>
        <taxon>Endopterygota</taxon>
        <taxon>Diptera</taxon>
        <taxon>Brachycera</taxon>
        <taxon>Muscomorpha</taxon>
        <taxon>Muscoidea</taxon>
        <taxon>Muscidae</taxon>
        <taxon>Musca</taxon>
    </lineage>
</organism>
<accession>A0A1I8MVI2</accession>
<dbReference type="KEGG" id="mde:101897103"/>
<dbReference type="VEuPathDB" id="VectorBase:MDOA008871"/>
<dbReference type="GO" id="GO:0006406">
    <property type="term" value="P:mRNA export from nucleus"/>
    <property type="evidence" value="ECO:0007669"/>
    <property type="project" value="TreeGrafter"/>
</dbReference>